<accession>A0A6J4V1W6</accession>
<dbReference type="InterPro" id="IPR006015">
    <property type="entry name" value="Universal_stress_UspA"/>
</dbReference>
<dbReference type="Gene3D" id="3.40.50.620">
    <property type="entry name" value="HUPs"/>
    <property type="match status" value="2"/>
</dbReference>
<comment type="similarity">
    <text evidence="1">Belongs to the universal stress protein A family.</text>
</comment>
<dbReference type="PANTHER" id="PTHR46268:SF6">
    <property type="entry name" value="UNIVERSAL STRESS PROTEIN UP12"/>
    <property type="match status" value="1"/>
</dbReference>
<feature type="domain" description="UspA" evidence="2">
    <location>
        <begin position="1"/>
        <end position="137"/>
    </location>
</feature>
<organism evidence="3">
    <name type="scientific">uncultured Thermomicrobiales bacterium</name>
    <dbReference type="NCBI Taxonomy" id="1645740"/>
    <lineage>
        <taxon>Bacteria</taxon>
        <taxon>Pseudomonadati</taxon>
        <taxon>Thermomicrobiota</taxon>
        <taxon>Thermomicrobia</taxon>
        <taxon>Thermomicrobiales</taxon>
        <taxon>environmental samples</taxon>
    </lineage>
</organism>
<dbReference type="CDD" id="cd00293">
    <property type="entry name" value="USP-like"/>
    <property type="match status" value="2"/>
</dbReference>
<dbReference type="Pfam" id="PF00582">
    <property type="entry name" value="Usp"/>
    <property type="match status" value="2"/>
</dbReference>
<protein>
    <recommendedName>
        <fullName evidence="2">UspA domain-containing protein</fullName>
    </recommendedName>
</protein>
<gene>
    <name evidence="3" type="ORF">AVDCRST_MAG87-1833</name>
</gene>
<reference evidence="3" key="1">
    <citation type="submission" date="2020-02" db="EMBL/GenBank/DDBJ databases">
        <authorList>
            <person name="Meier V. D."/>
        </authorList>
    </citation>
    <scope>NUCLEOTIDE SEQUENCE</scope>
    <source>
        <strain evidence="3">AVDCRST_MAG87</strain>
    </source>
</reference>
<feature type="domain" description="UspA" evidence="2">
    <location>
        <begin position="149"/>
        <end position="298"/>
    </location>
</feature>
<dbReference type="InterPro" id="IPR006016">
    <property type="entry name" value="UspA"/>
</dbReference>
<dbReference type="AlphaFoldDB" id="A0A6J4V1W6"/>
<dbReference type="PRINTS" id="PR01438">
    <property type="entry name" value="UNVRSLSTRESS"/>
</dbReference>
<dbReference type="PANTHER" id="PTHR46268">
    <property type="entry name" value="STRESS RESPONSE PROTEIN NHAX"/>
    <property type="match status" value="1"/>
</dbReference>
<dbReference type="EMBL" id="CADCWJ010000410">
    <property type="protein sequence ID" value="CAA9564401.1"/>
    <property type="molecule type" value="Genomic_DNA"/>
</dbReference>
<dbReference type="InterPro" id="IPR014729">
    <property type="entry name" value="Rossmann-like_a/b/a_fold"/>
</dbReference>
<evidence type="ECO:0000259" key="2">
    <source>
        <dbReference type="Pfam" id="PF00582"/>
    </source>
</evidence>
<proteinExistence type="inferred from homology"/>
<name>A0A6J4V1W6_9BACT</name>
<evidence type="ECO:0000256" key="1">
    <source>
        <dbReference type="ARBA" id="ARBA00008791"/>
    </source>
</evidence>
<evidence type="ECO:0000313" key="3">
    <source>
        <dbReference type="EMBL" id="CAA9564401.1"/>
    </source>
</evidence>
<sequence>MYRRILVPLDGSDASRAAVVFAEQLSCEHLVLLRVEADRHLQVLPGLSGADTEWKNRHAERIHGELESVAEPLRQRGRTVEVEVRFGDVAGQIIDAARSAELIVMTTHGRGAAGRAIFGSMADRVARHGTTPTLLLRRGAHATAQATPRRVVVPLDGSALAERAIPEAEKLARTLEVPVHLVRAVDLDQVVAMLRERAPVGAAPAPGGDDPYEGARLEAEQQAATYLEEQASAPWAEGLNVDTEVLKGTPAFVMLWSLKPDDVVVMTTHGLGGYRRWAIGSVAEKLIRESPGPVLLVRDAASNGQALAE</sequence>
<dbReference type="SUPFAM" id="SSF52402">
    <property type="entry name" value="Adenine nucleotide alpha hydrolases-like"/>
    <property type="match status" value="2"/>
</dbReference>